<gene>
    <name evidence="1" type="ORF">DPMN_133613</name>
</gene>
<organism evidence="1 2">
    <name type="scientific">Dreissena polymorpha</name>
    <name type="common">Zebra mussel</name>
    <name type="synonym">Mytilus polymorpha</name>
    <dbReference type="NCBI Taxonomy" id="45954"/>
    <lineage>
        <taxon>Eukaryota</taxon>
        <taxon>Metazoa</taxon>
        <taxon>Spiralia</taxon>
        <taxon>Lophotrochozoa</taxon>
        <taxon>Mollusca</taxon>
        <taxon>Bivalvia</taxon>
        <taxon>Autobranchia</taxon>
        <taxon>Heteroconchia</taxon>
        <taxon>Euheterodonta</taxon>
        <taxon>Imparidentia</taxon>
        <taxon>Neoheterodontei</taxon>
        <taxon>Myida</taxon>
        <taxon>Dreissenoidea</taxon>
        <taxon>Dreissenidae</taxon>
        <taxon>Dreissena</taxon>
    </lineage>
</organism>
<proteinExistence type="predicted"/>
<sequence>MYRNTRYPLEVQIRLGKCATWATDSNKPFCVVAVAIAAGRDVFIIDIETPEIGFRLCEDGILHRKIRKFGEKTYEIHLPIGTKIRIEKRSVGDQLDIDINSSYPDKKQCEGICGNFDGDSLNDAFLSTTDPFSVTEQSLAIWRVTTKSANFFNRESENSLSPWENTLKFCDCDEKNIDHALAGNIADTIIHCNPETRSTCFEGSQGGLLRCDLEFA</sequence>
<reference evidence="1" key="2">
    <citation type="submission" date="2020-11" db="EMBL/GenBank/DDBJ databases">
        <authorList>
            <person name="McCartney M.A."/>
            <person name="Auch B."/>
            <person name="Kono T."/>
            <person name="Mallez S."/>
            <person name="Becker A."/>
            <person name="Gohl D.M."/>
            <person name="Silverstein K.A.T."/>
            <person name="Koren S."/>
            <person name="Bechman K.B."/>
            <person name="Herman A."/>
            <person name="Abrahante J.E."/>
            <person name="Garbe J."/>
        </authorList>
    </citation>
    <scope>NUCLEOTIDE SEQUENCE</scope>
    <source>
        <strain evidence="1">Duluth1</strain>
        <tissue evidence="1">Whole animal</tissue>
    </source>
</reference>
<dbReference type="EMBL" id="JAIWYP010000006">
    <property type="protein sequence ID" value="KAH3805313.1"/>
    <property type="molecule type" value="Genomic_DNA"/>
</dbReference>
<dbReference type="AlphaFoldDB" id="A0A9D4FUN3"/>
<reference evidence="1" key="1">
    <citation type="journal article" date="2019" name="bioRxiv">
        <title>The Genome of the Zebra Mussel, Dreissena polymorpha: A Resource for Invasive Species Research.</title>
        <authorList>
            <person name="McCartney M.A."/>
            <person name="Auch B."/>
            <person name="Kono T."/>
            <person name="Mallez S."/>
            <person name="Zhang Y."/>
            <person name="Obille A."/>
            <person name="Becker A."/>
            <person name="Abrahante J.E."/>
            <person name="Garbe J."/>
            <person name="Badalamenti J.P."/>
            <person name="Herman A."/>
            <person name="Mangelson H."/>
            <person name="Liachko I."/>
            <person name="Sullivan S."/>
            <person name="Sone E.D."/>
            <person name="Koren S."/>
            <person name="Silverstein K.A.T."/>
            <person name="Beckman K.B."/>
            <person name="Gohl D.M."/>
        </authorList>
    </citation>
    <scope>NUCLEOTIDE SEQUENCE</scope>
    <source>
        <strain evidence="1">Duluth1</strain>
        <tissue evidence="1">Whole animal</tissue>
    </source>
</reference>
<dbReference type="Proteomes" id="UP000828390">
    <property type="component" value="Unassembled WGS sequence"/>
</dbReference>
<comment type="caution">
    <text evidence="1">The sequence shown here is derived from an EMBL/GenBank/DDBJ whole genome shotgun (WGS) entry which is preliminary data.</text>
</comment>
<evidence type="ECO:0000313" key="2">
    <source>
        <dbReference type="Proteomes" id="UP000828390"/>
    </source>
</evidence>
<evidence type="ECO:0000313" key="1">
    <source>
        <dbReference type="EMBL" id="KAH3805313.1"/>
    </source>
</evidence>
<accession>A0A9D4FUN3</accession>
<keyword evidence="2" id="KW-1185">Reference proteome</keyword>
<protein>
    <recommendedName>
        <fullName evidence="3">VWFD domain-containing protein</fullName>
    </recommendedName>
</protein>
<evidence type="ECO:0008006" key="3">
    <source>
        <dbReference type="Google" id="ProtNLM"/>
    </source>
</evidence>
<name>A0A9D4FUN3_DREPO</name>